<dbReference type="GO" id="GO:0004739">
    <property type="term" value="F:pyruvate dehydrogenase (acetyl-transferring) activity"/>
    <property type="evidence" value="ECO:0007669"/>
    <property type="project" value="UniProtKB-UniRule"/>
</dbReference>
<evidence type="ECO:0000256" key="7">
    <source>
        <dbReference type="RuleBase" id="RU361139"/>
    </source>
</evidence>
<comment type="cofactor">
    <cofactor evidence="1 7">
        <name>thiamine diphosphate</name>
        <dbReference type="ChEBI" id="CHEBI:58937"/>
    </cofactor>
</comment>
<dbReference type="PANTHER" id="PTHR11516">
    <property type="entry name" value="PYRUVATE DEHYDROGENASE E1 COMPONENT, ALPHA SUBUNIT BACTERIAL AND ORGANELLAR"/>
    <property type="match status" value="1"/>
</dbReference>
<dbReference type="GO" id="GO:0006086">
    <property type="term" value="P:pyruvate decarboxylation to acetyl-CoA"/>
    <property type="evidence" value="ECO:0007669"/>
    <property type="project" value="InterPro"/>
</dbReference>
<name>A0AAD8DWF2_MYTSE</name>
<dbReference type="EMBL" id="JARGEI010000007">
    <property type="protein sequence ID" value="KAJ8728612.1"/>
    <property type="molecule type" value="Genomic_DNA"/>
</dbReference>
<proteinExistence type="predicted"/>
<dbReference type="AlphaFoldDB" id="A0AAD8DWF2"/>
<evidence type="ECO:0000256" key="4">
    <source>
        <dbReference type="ARBA" id="ARBA00023052"/>
    </source>
</evidence>
<dbReference type="NCBIfam" id="TIGR03182">
    <property type="entry name" value="PDH_E1_alph_y"/>
    <property type="match status" value="1"/>
</dbReference>
<sequence>MSTNVSLSGRLLGGAVLTNGCSRLRAPLRSIVPKTTSKVEHRSTDVTFDLPDYKLHKLDSGPAQKATLTAADALAYYKELHICRRIETVSANLYKEKIIRGFCHLYAGQEAVVVGIKAVQRPQDTVTTSYRCHTWTYVTSGSALGVIAELCGRVSGCSRGKGGSMHMFGKNFYGGNGIVGAQVPLGAGVGFAHKYKGDGGISFTLYGDGAANQGQAFEAFNMAKLWVLPIIFVCENNKYGLGTSAERSSASTEYYKRGDYMPGVWVDGMDLLACREATRFAINWITSGKGPIVLEMETYRYFGHSLSDPGTSYRTREEVQQVRKTKDPITMFKKRILDSKLVTAAQVKEVETTVRKYVDEQMKKAKTDPEAAPEEVSADVYAGGLVEEIRGVRPDKPLRHSNLAKRN</sequence>
<dbReference type="Proteomes" id="UP001231518">
    <property type="component" value="Chromosome 19"/>
</dbReference>
<dbReference type="Pfam" id="PF00676">
    <property type="entry name" value="E1_dh"/>
    <property type="match status" value="1"/>
</dbReference>
<accession>A0AAD8DWF2</accession>
<dbReference type="InterPro" id="IPR029061">
    <property type="entry name" value="THDP-binding"/>
</dbReference>
<dbReference type="SUPFAM" id="SSF52518">
    <property type="entry name" value="Thiamin diphosphate-binding fold (THDP-binding)"/>
    <property type="match status" value="1"/>
</dbReference>
<dbReference type="FunFam" id="3.40.50.970:FF:000013">
    <property type="entry name" value="Pyruvate dehydrogenase E1 component subunit alpha"/>
    <property type="match status" value="1"/>
</dbReference>
<evidence type="ECO:0000259" key="8">
    <source>
        <dbReference type="Pfam" id="PF00676"/>
    </source>
</evidence>
<organism evidence="9 10">
    <name type="scientific">Mythimna separata</name>
    <name type="common">Oriental armyworm</name>
    <name type="synonym">Pseudaletia separata</name>
    <dbReference type="NCBI Taxonomy" id="271217"/>
    <lineage>
        <taxon>Eukaryota</taxon>
        <taxon>Metazoa</taxon>
        <taxon>Ecdysozoa</taxon>
        <taxon>Arthropoda</taxon>
        <taxon>Hexapoda</taxon>
        <taxon>Insecta</taxon>
        <taxon>Pterygota</taxon>
        <taxon>Neoptera</taxon>
        <taxon>Endopterygota</taxon>
        <taxon>Lepidoptera</taxon>
        <taxon>Glossata</taxon>
        <taxon>Ditrysia</taxon>
        <taxon>Noctuoidea</taxon>
        <taxon>Noctuidae</taxon>
        <taxon>Noctuinae</taxon>
        <taxon>Hadenini</taxon>
        <taxon>Mythimna</taxon>
    </lineage>
</organism>
<evidence type="ECO:0000256" key="3">
    <source>
        <dbReference type="ARBA" id="ARBA00023002"/>
    </source>
</evidence>
<evidence type="ECO:0000256" key="2">
    <source>
        <dbReference type="ARBA" id="ARBA00022946"/>
    </source>
</evidence>
<reference evidence="9" key="1">
    <citation type="submission" date="2023-03" db="EMBL/GenBank/DDBJ databases">
        <title>Chromosome-level genomes of two armyworms, Mythimna separata and Mythimna loreyi, provide insights into the biosynthesis and reception of sex pheromones.</title>
        <authorList>
            <person name="Zhao H."/>
        </authorList>
    </citation>
    <scope>NUCLEOTIDE SEQUENCE</scope>
    <source>
        <strain evidence="9">BeijingLab</strain>
        <tissue evidence="9">Pupa</tissue>
    </source>
</reference>
<dbReference type="CDD" id="cd02000">
    <property type="entry name" value="TPP_E1_PDC_ADC_BCADC"/>
    <property type="match status" value="1"/>
</dbReference>
<comment type="catalytic activity">
    <reaction evidence="6 7">
        <text>N(6)-[(R)-lipoyl]-L-lysyl-[protein] + pyruvate + H(+) = N(6)-[(R)-S(8)-acetyldihydrolipoyl]-L-lysyl-[protein] + CO2</text>
        <dbReference type="Rhea" id="RHEA:19189"/>
        <dbReference type="Rhea" id="RHEA-COMP:10474"/>
        <dbReference type="Rhea" id="RHEA-COMP:10478"/>
        <dbReference type="ChEBI" id="CHEBI:15361"/>
        <dbReference type="ChEBI" id="CHEBI:15378"/>
        <dbReference type="ChEBI" id="CHEBI:16526"/>
        <dbReference type="ChEBI" id="CHEBI:83099"/>
        <dbReference type="ChEBI" id="CHEBI:83111"/>
        <dbReference type="EC" id="1.2.4.1"/>
    </reaction>
</comment>
<evidence type="ECO:0000256" key="6">
    <source>
        <dbReference type="ARBA" id="ARBA00051231"/>
    </source>
</evidence>
<keyword evidence="4 7" id="KW-0786">Thiamine pyrophosphate</keyword>
<dbReference type="Gene3D" id="3.40.50.970">
    <property type="match status" value="1"/>
</dbReference>
<evidence type="ECO:0000256" key="5">
    <source>
        <dbReference type="ARBA" id="ARBA00023317"/>
    </source>
</evidence>
<evidence type="ECO:0000313" key="9">
    <source>
        <dbReference type="EMBL" id="KAJ8728612.1"/>
    </source>
</evidence>
<dbReference type="InterPro" id="IPR001017">
    <property type="entry name" value="DH_E1"/>
</dbReference>
<gene>
    <name evidence="9" type="ORF">PYW07_006308</name>
</gene>
<dbReference type="EC" id="1.2.4.1" evidence="7"/>
<keyword evidence="2" id="KW-0809">Transit peptide</keyword>
<dbReference type="PANTHER" id="PTHR11516:SF60">
    <property type="entry name" value="PYRUVATE DEHYDROGENASE E1 COMPONENT SUBUNIT ALPHA"/>
    <property type="match status" value="1"/>
</dbReference>
<dbReference type="InterPro" id="IPR017597">
    <property type="entry name" value="Pyrv_DH_E1_asu_subgrp-y"/>
</dbReference>
<keyword evidence="5 7" id="KW-0670">Pyruvate</keyword>
<dbReference type="InterPro" id="IPR050642">
    <property type="entry name" value="PDH_E1_Alpha_Subunit"/>
</dbReference>
<keyword evidence="10" id="KW-1185">Reference proteome</keyword>
<evidence type="ECO:0000313" key="10">
    <source>
        <dbReference type="Proteomes" id="UP001231518"/>
    </source>
</evidence>
<comment type="function">
    <text evidence="7">The pyruvate dehydrogenase complex catalyzes the overall conversion of pyruvate to acetyl-CoA and CO(2).</text>
</comment>
<feature type="domain" description="Dehydrogenase E1 component" evidence="8">
    <location>
        <begin position="80"/>
        <end position="373"/>
    </location>
</feature>
<comment type="caution">
    <text evidence="9">The sequence shown here is derived from an EMBL/GenBank/DDBJ whole genome shotgun (WGS) entry which is preliminary data.</text>
</comment>
<evidence type="ECO:0000256" key="1">
    <source>
        <dbReference type="ARBA" id="ARBA00001964"/>
    </source>
</evidence>
<protein>
    <recommendedName>
        <fullName evidence="7">Pyruvate dehydrogenase E1 component subunit alpha</fullName>
        <ecNumber evidence="7">1.2.4.1</ecNumber>
    </recommendedName>
</protein>
<keyword evidence="3 7" id="KW-0560">Oxidoreductase</keyword>